<dbReference type="RefSeq" id="WP_000669543.1">
    <property type="nucleotide sequence ID" value="NZ_BIDJ01000014.1"/>
</dbReference>
<protein>
    <submittedName>
        <fullName evidence="7">Fimbrial protein</fullName>
    </submittedName>
</protein>
<proteinExistence type="inferred from homology"/>
<reference evidence="7" key="1">
    <citation type="submission" date="2020-02" db="EMBL/GenBank/DDBJ databases">
        <authorList>
            <consortium name="GenomeTrakr network: Whole genome sequencing for foodborne pathogen traceback"/>
        </authorList>
    </citation>
    <scope>NUCLEOTIDE SEQUENCE</scope>
    <source>
        <strain evidence="7">CFSAN046653</strain>
    </source>
</reference>
<name>A0AAI9B6F7_ECOLX</name>
<dbReference type="InterPro" id="IPR036937">
    <property type="entry name" value="Adhesion_dom_fimbrial_sf"/>
</dbReference>
<evidence type="ECO:0000256" key="4">
    <source>
        <dbReference type="ARBA" id="ARBA00023263"/>
    </source>
</evidence>
<dbReference type="Proteomes" id="UP000775646">
    <property type="component" value="Unassembled WGS sequence"/>
</dbReference>
<comment type="subcellular location">
    <subcellularLocation>
        <location evidence="1">Fimbrium</location>
    </subcellularLocation>
</comment>
<feature type="chain" id="PRO_5042546274" evidence="5">
    <location>
        <begin position="23"/>
        <end position="177"/>
    </location>
</feature>
<dbReference type="InterPro" id="IPR008966">
    <property type="entry name" value="Adhesion_dom_sf"/>
</dbReference>
<keyword evidence="3 5" id="KW-0732">Signal</keyword>
<evidence type="ECO:0000256" key="1">
    <source>
        <dbReference type="ARBA" id="ARBA00004561"/>
    </source>
</evidence>
<evidence type="ECO:0000313" key="8">
    <source>
        <dbReference type="Proteomes" id="UP000775646"/>
    </source>
</evidence>
<feature type="signal peptide" evidence="5">
    <location>
        <begin position="1"/>
        <end position="22"/>
    </location>
</feature>
<evidence type="ECO:0000256" key="5">
    <source>
        <dbReference type="SAM" id="SignalP"/>
    </source>
</evidence>
<dbReference type="GO" id="GO:0043709">
    <property type="term" value="P:cell adhesion involved in single-species biofilm formation"/>
    <property type="evidence" value="ECO:0007669"/>
    <property type="project" value="TreeGrafter"/>
</dbReference>
<dbReference type="AlphaFoldDB" id="A0AAI9B6F7"/>
<dbReference type="GeneID" id="86863595"/>
<gene>
    <name evidence="7" type="ORF">BCB93_002055</name>
</gene>
<evidence type="ECO:0000256" key="2">
    <source>
        <dbReference type="ARBA" id="ARBA00006671"/>
    </source>
</evidence>
<organism evidence="7 8">
    <name type="scientific">Escherichia coli</name>
    <dbReference type="NCBI Taxonomy" id="562"/>
    <lineage>
        <taxon>Bacteria</taxon>
        <taxon>Pseudomonadati</taxon>
        <taxon>Pseudomonadota</taxon>
        <taxon>Gammaproteobacteria</taxon>
        <taxon>Enterobacterales</taxon>
        <taxon>Enterobacteriaceae</taxon>
        <taxon>Escherichia</taxon>
    </lineage>
</organism>
<dbReference type="InterPro" id="IPR000259">
    <property type="entry name" value="Adhesion_dom_fimbrial"/>
</dbReference>
<dbReference type="PANTHER" id="PTHR33420:SF3">
    <property type="entry name" value="FIMBRIAL SUBUNIT ELFA"/>
    <property type="match status" value="1"/>
</dbReference>
<dbReference type="GO" id="GO:0009289">
    <property type="term" value="C:pilus"/>
    <property type="evidence" value="ECO:0007669"/>
    <property type="project" value="UniProtKB-SubCell"/>
</dbReference>
<dbReference type="Gene3D" id="2.60.40.1090">
    <property type="entry name" value="Fimbrial-type adhesion domain"/>
    <property type="match status" value="1"/>
</dbReference>
<dbReference type="PANTHER" id="PTHR33420">
    <property type="entry name" value="FIMBRIAL SUBUNIT ELFA-RELATED"/>
    <property type="match status" value="1"/>
</dbReference>
<comment type="similarity">
    <text evidence="2">Belongs to the fimbrial protein family.</text>
</comment>
<accession>A0AAI9B6F7</accession>
<evidence type="ECO:0000259" key="6">
    <source>
        <dbReference type="Pfam" id="PF00419"/>
    </source>
</evidence>
<dbReference type="SUPFAM" id="SSF49401">
    <property type="entry name" value="Bacterial adhesins"/>
    <property type="match status" value="1"/>
</dbReference>
<evidence type="ECO:0000256" key="3">
    <source>
        <dbReference type="ARBA" id="ARBA00022729"/>
    </source>
</evidence>
<comment type="caution">
    <text evidence="7">The sequence shown here is derived from an EMBL/GenBank/DDBJ whole genome shotgun (WGS) entry which is preliminary data.</text>
</comment>
<dbReference type="InterPro" id="IPR050263">
    <property type="entry name" value="Bact_Fimbrial_Adh_Pro"/>
</dbReference>
<evidence type="ECO:0000313" key="7">
    <source>
        <dbReference type="EMBL" id="EFI6952425.1"/>
    </source>
</evidence>
<feature type="domain" description="Fimbrial-type adhesion" evidence="6">
    <location>
        <begin position="27"/>
        <end position="176"/>
    </location>
</feature>
<sequence>MKFKLAALVLVTTAGLSSVASADDGKINFIGDIIESGCEVNSTLSSPMTVKLGTIAKTAFNATAGTTAANTKFTLVLKNCPNELKNVAVKYDGTPDQINQDALQVTDYGTTGVAKGVAIQLMNSSGSVLPLGTESDSTALNSTGDTNLDFFARYIATEDTIAVGSANGTVNFTLAYN</sequence>
<dbReference type="EMBL" id="AASZRA010000008">
    <property type="protein sequence ID" value="EFI6952425.1"/>
    <property type="molecule type" value="Genomic_DNA"/>
</dbReference>
<dbReference type="Pfam" id="PF00419">
    <property type="entry name" value="Fimbrial"/>
    <property type="match status" value="1"/>
</dbReference>
<keyword evidence="4" id="KW-0281">Fimbrium</keyword>